<sequence length="69" mass="7774">MSSTSLNEIIDTVADLTDDQLKLLGVARVRPFLIECRWPSSRANNLVVFRLGALRMAWLALEVSPGLWF</sequence>
<dbReference type="Proteomes" id="UP000078561">
    <property type="component" value="Unassembled WGS sequence"/>
</dbReference>
<protein>
    <submittedName>
        <fullName evidence="1">Uncharacterized protein</fullName>
    </submittedName>
</protein>
<dbReference type="EMBL" id="LT551899">
    <property type="protein sequence ID" value="SAL97646.1"/>
    <property type="molecule type" value="Genomic_DNA"/>
</dbReference>
<dbReference type="InParanoid" id="A0A168LX34"/>
<organism evidence="1">
    <name type="scientific">Absidia glauca</name>
    <name type="common">Pin mould</name>
    <dbReference type="NCBI Taxonomy" id="4829"/>
    <lineage>
        <taxon>Eukaryota</taxon>
        <taxon>Fungi</taxon>
        <taxon>Fungi incertae sedis</taxon>
        <taxon>Mucoromycota</taxon>
        <taxon>Mucoromycotina</taxon>
        <taxon>Mucoromycetes</taxon>
        <taxon>Mucorales</taxon>
        <taxon>Cunninghamellaceae</taxon>
        <taxon>Absidia</taxon>
    </lineage>
</organism>
<keyword evidence="2" id="KW-1185">Reference proteome</keyword>
<name>A0A168LX34_ABSGL</name>
<dbReference type="AlphaFoldDB" id="A0A168LX34"/>
<evidence type="ECO:0000313" key="2">
    <source>
        <dbReference type="Proteomes" id="UP000078561"/>
    </source>
</evidence>
<accession>A0A168LX34</accession>
<evidence type="ECO:0000313" key="1">
    <source>
        <dbReference type="EMBL" id="SAL97646.1"/>
    </source>
</evidence>
<proteinExistence type="predicted"/>
<gene>
    <name evidence="1" type="primary">ABSGL_03153.1 scaffold 4267</name>
</gene>
<reference evidence="1" key="1">
    <citation type="submission" date="2016-04" db="EMBL/GenBank/DDBJ databases">
        <authorList>
            <person name="Evans L.H."/>
            <person name="Alamgir A."/>
            <person name="Owens N."/>
            <person name="Weber N.D."/>
            <person name="Virtaneva K."/>
            <person name="Barbian K."/>
            <person name="Babar A."/>
            <person name="Rosenke K."/>
        </authorList>
    </citation>
    <scope>NUCLEOTIDE SEQUENCE [LARGE SCALE GENOMIC DNA]</scope>
    <source>
        <strain evidence="1">CBS 101.48</strain>
    </source>
</reference>